<dbReference type="RefSeq" id="WP_205499513.1">
    <property type="nucleotide sequence ID" value="NZ_CP148066.1"/>
</dbReference>
<evidence type="ECO:0000313" key="1">
    <source>
        <dbReference type="EMBL" id="WXL28421.1"/>
    </source>
</evidence>
<sequence length="143" mass="16742">MDLVTKIKENFSTEISKIYWEKNEDGKFLKIELKSHDFEFITEISQKINTIVDLYDEGEFCLDIYSSGIDLNLTKADLSEYIEQKIALKLSKPYKDEYEIVIKLLEIKENGLFGIKNNKGRMQKILVLDTDILEIQKVIDIKK</sequence>
<name>A0ABZ2RQR8_9BACT</name>
<accession>A0ABZ2RQR8</accession>
<reference evidence="1" key="1">
    <citation type="submission" date="2024-03" db="EMBL/GenBank/DDBJ databases">
        <title>Complete genome sequence of Mycoplasma gypis type strain B1/T1.</title>
        <authorList>
            <person name="Spergser J."/>
        </authorList>
    </citation>
    <scope>NUCLEOTIDE SEQUENCE [LARGE SCALE GENOMIC DNA]</scope>
    <source>
        <strain evidence="1">B1/T1</strain>
    </source>
</reference>
<keyword evidence="2" id="KW-1185">Reference proteome</keyword>
<proteinExistence type="predicted"/>
<evidence type="ECO:0008006" key="3">
    <source>
        <dbReference type="Google" id="ProtNLM"/>
    </source>
</evidence>
<dbReference type="EMBL" id="CP148066">
    <property type="protein sequence ID" value="WXL28421.1"/>
    <property type="molecule type" value="Genomic_DNA"/>
</dbReference>
<gene>
    <name evidence="1" type="ORF">WG616_00085</name>
</gene>
<evidence type="ECO:0000313" key="2">
    <source>
        <dbReference type="Proteomes" id="UP001460679"/>
    </source>
</evidence>
<dbReference type="Proteomes" id="UP001460679">
    <property type="component" value="Chromosome"/>
</dbReference>
<organism evidence="1 2">
    <name type="scientific">[Mycoplasma] gypis</name>
    <dbReference type="NCBI Taxonomy" id="92404"/>
    <lineage>
        <taxon>Bacteria</taxon>
        <taxon>Bacillati</taxon>
        <taxon>Mycoplasmatota</taxon>
        <taxon>Mycoplasmoidales</taxon>
        <taxon>Metamycoplasmataceae</taxon>
        <taxon>Metamycoplasma</taxon>
    </lineage>
</organism>
<protein>
    <recommendedName>
        <fullName evidence="3">Ribosome maturation factor RimP</fullName>
    </recommendedName>
</protein>